<protein>
    <submittedName>
        <fullName evidence="3">Uncharacterized protein</fullName>
    </submittedName>
</protein>
<dbReference type="WBParaSite" id="PSAMB.scaffold1747size41522.g14669.t1">
    <property type="protein sequence ID" value="PSAMB.scaffold1747size41522.g14669.t1"/>
    <property type="gene ID" value="PSAMB.scaffold1747size41522.g14669"/>
</dbReference>
<feature type="compositionally biased region" description="Basic and acidic residues" evidence="1">
    <location>
        <begin position="145"/>
        <end position="161"/>
    </location>
</feature>
<evidence type="ECO:0000313" key="3">
    <source>
        <dbReference type="WBParaSite" id="PSAMB.scaffold1747size41522.g14669.t1"/>
    </source>
</evidence>
<proteinExistence type="predicted"/>
<sequence>MPSSSGDRHRSHRSGKERSPSRESSRHRSSRDERSSSHSSSSRRDHKQRRRSRSPSEERGKASHKSTSSSKTTHKMIEETKNKMRAALAAADIGSSASSTIPDNKAVSSTSALEIASRHREIEMIDEDRGFAPESFLSSVGGRKPLRDGDNAATLEKQDEHENAIFGQVSAHKGEMTNELEAKEGGGVSAYSKRPPCPLAHENLSIDPKVREEKWLTTWRAMRAKMLIN</sequence>
<organism evidence="2 3">
    <name type="scientific">Plectus sambesii</name>
    <dbReference type="NCBI Taxonomy" id="2011161"/>
    <lineage>
        <taxon>Eukaryota</taxon>
        <taxon>Metazoa</taxon>
        <taxon>Ecdysozoa</taxon>
        <taxon>Nematoda</taxon>
        <taxon>Chromadorea</taxon>
        <taxon>Plectida</taxon>
        <taxon>Plectina</taxon>
        <taxon>Plectoidea</taxon>
        <taxon>Plectidae</taxon>
        <taxon>Plectus</taxon>
    </lineage>
</organism>
<feature type="region of interest" description="Disordered" evidence="1">
    <location>
        <begin position="140"/>
        <end position="161"/>
    </location>
</feature>
<accession>A0A914VDK4</accession>
<feature type="region of interest" description="Disordered" evidence="1">
    <location>
        <begin position="1"/>
        <end position="81"/>
    </location>
</feature>
<dbReference type="AlphaFoldDB" id="A0A914VDK4"/>
<evidence type="ECO:0000313" key="2">
    <source>
        <dbReference type="Proteomes" id="UP000887566"/>
    </source>
</evidence>
<evidence type="ECO:0000256" key="1">
    <source>
        <dbReference type="SAM" id="MobiDB-lite"/>
    </source>
</evidence>
<reference evidence="3" key="1">
    <citation type="submission" date="2022-11" db="UniProtKB">
        <authorList>
            <consortium name="WormBaseParasite"/>
        </authorList>
    </citation>
    <scope>IDENTIFICATION</scope>
</reference>
<feature type="compositionally biased region" description="Basic residues" evidence="1">
    <location>
        <begin position="44"/>
        <end position="53"/>
    </location>
</feature>
<name>A0A914VDK4_9BILA</name>
<keyword evidence="2" id="KW-1185">Reference proteome</keyword>
<dbReference type="Proteomes" id="UP000887566">
    <property type="component" value="Unplaced"/>
</dbReference>
<feature type="compositionally biased region" description="Basic and acidic residues" evidence="1">
    <location>
        <begin position="14"/>
        <end position="36"/>
    </location>
</feature>